<dbReference type="InterPro" id="IPR003593">
    <property type="entry name" value="AAA+_ATPase"/>
</dbReference>
<feature type="transmembrane region" description="Helical" evidence="9">
    <location>
        <begin position="538"/>
        <end position="558"/>
    </location>
</feature>
<keyword evidence="8 9" id="KW-0472">Membrane</keyword>
<feature type="transmembrane region" description="Helical" evidence="9">
    <location>
        <begin position="1104"/>
        <end position="1122"/>
    </location>
</feature>
<reference evidence="11" key="1">
    <citation type="submission" date="2020-05" db="UniProtKB">
        <authorList>
            <consortium name="EnsemblMetazoa"/>
        </authorList>
    </citation>
    <scope>IDENTIFICATION</scope>
    <source>
        <strain evidence="11">Jacobina</strain>
    </source>
</reference>
<feature type="transmembrane region" description="Helical" evidence="9">
    <location>
        <begin position="579"/>
        <end position="605"/>
    </location>
</feature>
<keyword evidence="4 9" id="KW-0812">Transmembrane</keyword>
<feature type="domain" description="ABC transporter" evidence="10">
    <location>
        <begin position="137"/>
        <end position="371"/>
    </location>
</feature>
<dbReference type="PANTHER" id="PTHR48041:SF133">
    <property type="entry name" value="GH24286P"/>
    <property type="match status" value="1"/>
</dbReference>
<dbReference type="InterPro" id="IPR017871">
    <property type="entry name" value="ABC_transporter-like_CS"/>
</dbReference>
<evidence type="ECO:0000256" key="3">
    <source>
        <dbReference type="ARBA" id="ARBA00022448"/>
    </source>
</evidence>
<comment type="similarity">
    <text evidence="2">Belongs to the ABC transporter superfamily. ABCG family. Eye pigment precursor importer (TC 3.A.1.204) subfamily.</text>
</comment>
<name>A0A1B0GJ00_LUTLO</name>
<feature type="transmembrane region" description="Helical" evidence="9">
    <location>
        <begin position="959"/>
        <end position="983"/>
    </location>
</feature>
<evidence type="ECO:0000259" key="10">
    <source>
        <dbReference type="PROSITE" id="PS50893"/>
    </source>
</evidence>
<feature type="domain" description="ABC transporter" evidence="10">
    <location>
        <begin position="612"/>
        <end position="867"/>
    </location>
</feature>
<keyword evidence="6" id="KW-0067">ATP-binding</keyword>
<dbReference type="GO" id="GO:0140359">
    <property type="term" value="F:ABC-type transporter activity"/>
    <property type="evidence" value="ECO:0007669"/>
    <property type="project" value="InterPro"/>
</dbReference>
<dbReference type="Gene3D" id="3.40.50.300">
    <property type="entry name" value="P-loop containing nucleotide triphosphate hydrolases"/>
    <property type="match status" value="3"/>
</dbReference>
<evidence type="ECO:0000256" key="4">
    <source>
        <dbReference type="ARBA" id="ARBA00022692"/>
    </source>
</evidence>
<feature type="transmembrane region" description="Helical" evidence="9">
    <location>
        <begin position="1042"/>
        <end position="1063"/>
    </location>
</feature>
<dbReference type="SMART" id="SM00382">
    <property type="entry name" value="AAA"/>
    <property type="match status" value="1"/>
</dbReference>
<dbReference type="EMBL" id="AJWK01017950">
    <property type="status" value="NOT_ANNOTATED_CDS"/>
    <property type="molecule type" value="Genomic_DNA"/>
</dbReference>
<dbReference type="PROSITE" id="PS00211">
    <property type="entry name" value="ABC_TRANSPORTER_1"/>
    <property type="match status" value="2"/>
</dbReference>
<feature type="transmembrane region" description="Helical" evidence="9">
    <location>
        <begin position="617"/>
        <end position="640"/>
    </location>
</feature>
<proteinExistence type="inferred from homology"/>
<dbReference type="FunFam" id="3.40.50.300:FF:001077">
    <property type="entry name" value="Uncharacterized protein, isoform A"/>
    <property type="match status" value="1"/>
</dbReference>
<dbReference type="InterPro" id="IPR050352">
    <property type="entry name" value="ABCG_transporters"/>
</dbReference>
<feature type="transmembrane region" description="Helical" evidence="9">
    <location>
        <begin position="990"/>
        <end position="1010"/>
    </location>
</feature>
<evidence type="ECO:0000256" key="8">
    <source>
        <dbReference type="ARBA" id="ARBA00023136"/>
    </source>
</evidence>
<sequence>MLPSSSSCDGKLTTVTEAVDCNSVPSDDSKNDLQDECLTPARKKSLAERRPVALRLQPLSPSQSDSECLTDSTSRRNVKPLDLGFRNLEYIVKTGLVKREDKAILDDINGDFRAGELTAIMGPSGAGKSSLMDILAGYTYRLYFSSSKDKAILDDINGDFRAGELTAIMGPSGAGKSSLMDILAGYTTANVYGRVTVNGRERDLRRFRRQTAYIMQDHNLQPVLTVWEAMHFSANLKIGNEMSANKKRTRIRQILEAIALYEVRKTRTVKLSGGQKKRLAIALELVNNPPIMFFDEPTSGLDSSTSTQCVSILKQLAQEGRTIICTIHQPSALVFRMFDHLYAIAEGKCIYTGSVQNVVPFLMELDLKCPEFYNPSDYLLEISTNDYGMQNERLVAKSQNGMTCTYRSQKSRNSTQIAAMTKVEQMMANGLITPVRAPSLAHSSKVPPTPVMDLMQMKPKKAGLKIDPTKCCKRDDRYPTTFLRQFYIILLRSFLILWRDRSLTAMRVCIHLFVAPVIGVLYFGIGNDGYHTYNNYKYAFFSIMFLMYTAFSSIILVFPLELPIIKREHFNRWYSLKAYYVAMTLADVPVQVVCVFLYTIITYLMTAQPLEIQRYALFSFTCLVVCFVAQSIGLLIGSLFSVKNGAIFGPFVICPFLIFSGFFIHLADAHPFMHWLFHISFLKSKGVEGSILINGAPRDKNDFRNKSSYILQNFPMLGNLTTLETLKIAADLKLPVKISTEVKQKVIYDITQLLGLDKCLNTRVKKLSGGEQKRLSIGVELVTNPPVMFFDEPTSGLDSVSCVQVVTHLRELAHSGRTVICVIHQPSSRILELFDDIYVLSEGHCIYSGPVDGVISALKEAGYECPQYYNRADFALEVASQDREGSFEALLESQRNKYPLPLQDPDDSSNEVTYVTKSKSSGGKQKLVQKTQKLMYPISGWNQFLVLSRRSLLCTYRDFFFAQLRVISHIFVGILLGLVFFDIGSYASKVLTNISCLFFFLLFIFFGNAMPTALSYPSEASVFLREHLNNWYSLGSYFASKIIADLPLQIICPSVFILIGYFLSGQPKEEDRFAMMWLICLLTAISAQAMGLLAGAAFSVQVGIFLIPASCIPMLVFSGYFIRFSELYFMFKPLSYVSLFRYCFEGSMQAIYGFDRGNLTCPDPFCYYKSGEKILKIMDMAENRFAGDVLALILWAVLCQIGVYIALKIRLRRSG</sequence>
<dbReference type="PANTHER" id="PTHR48041">
    <property type="entry name" value="ABC TRANSPORTER G FAMILY MEMBER 28"/>
    <property type="match status" value="1"/>
</dbReference>
<feature type="transmembrane region" description="Helical" evidence="9">
    <location>
        <begin position="647"/>
        <end position="667"/>
    </location>
</feature>
<dbReference type="GO" id="GO:0005886">
    <property type="term" value="C:plasma membrane"/>
    <property type="evidence" value="ECO:0007669"/>
    <property type="project" value="TreeGrafter"/>
</dbReference>
<comment type="subcellular location">
    <subcellularLocation>
        <location evidence="1">Membrane</location>
        <topology evidence="1">Multi-pass membrane protein</topology>
    </subcellularLocation>
</comment>
<accession>A0A1B0GJ00</accession>
<dbReference type="VEuPathDB" id="VectorBase:LLONM1_003271"/>
<dbReference type="EnsemblMetazoa" id="LLOJ005674-RA">
    <property type="protein sequence ID" value="LLOJ005674-PA"/>
    <property type="gene ID" value="LLOJ005674"/>
</dbReference>
<evidence type="ECO:0000313" key="12">
    <source>
        <dbReference type="Proteomes" id="UP000092461"/>
    </source>
</evidence>
<feature type="transmembrane region" description="Helical" evidence="9">
    <location>
        <begin position="1075"/>
        <end position="1098"/>
    </location>
</feature>
<evidence type="ECO:0000256" key="6">
    <source>
        <dbReference type="ARBA" id="ARBA00022840"/>
    </source>
</evidence>
<evidence type="ECO:0000256" key="7">
    <source>
        <dbReference type="ARBA" id="ARBA00022989"/>
    </source>
</evidence>
<dbReference type="CDD" id="cd03213">
    <property type="entry name" value="ABCG_EPDR"/>
    <property type="match status" value="1"/>
</dbReference>
<dbReference type="VEuPathDB" id="VectorBase:LLONM1_010912"/>
<organism evidence="11 12">
    <name type="scientific">Lutzomyia longipalpis</name>
    <name type="common">Sand fly</name>
    <dbReference type="NCBI Taxonomy" id="7200"/>
    <lineage>
        <taxon>Eukaryota</taxon>
        <taxon>Metazoa</taxon>
        <taxon>Ecdysozoa</taxon>
        <taxon>Arthropoda</taxon>
        <taxon>Hexapoda</taxon>
        <taxon>Insecta</taxon>
        <taxon>Pterygota</taxon>
        <taxon>Neoptera</taxon>
        <taxon>Endopterygota</taxon>
        <taxon>Diptera</taxon>
        <taxon>Nematocera</taxon>
        <taxon>Psychodoidea</taxon>
        <taxon>Psychodidae</taxon>
        <taxon>Lutzomyia</taxon>
        <taxon>Lutzomyia</taxon>
    </lineage>
</organism>
<evidence type="ECO:0000256" key="1">
    <source>
        <dbReference type="ARBA" id="ARBA00004141"/>
    </source>
</evidence>
<dbReference type="InterPro" id="IPR003439">
    <property type="entry name" value="ABC_transporter-like_ATP-bd"/>
</dbReference>
<evidence type="ECO:0000313" key="11">
    <source>
        <dbReference type="EnsemblMetazoa" id="LLOJ005674-PA"/>
    </source>
</evidence>
<keyword evidence="3" id="KW-0813">Transport</keyword>
<evidence type="ECO:0000256" key="2">
    <source>
        <dbReference type="ARBA" id="ARBA00005814"/>
    </source>
</evidence>
<dbReference type="EMBL" id="AJWK01017949">
    <property type="status" value="NOT_ANNOTATED_CDS"/>
    <property type="molecule type" value="Genomic_DNA"/>
</dbReference>
<dbReference type="InterPro" id="IPR027417">
    <property type="entry name" value="P-loop_NTPase"/>
</dbReference>
<dbReference type="EMBL" id="AJWK01017948">
    <property type="status" value="NOT_ANNOTATED_CDS"/>
    <property type="molecule type" value="Genomic_DNA"/>
</dbReference>
<evidence type="ECO:0000256" key="5">
    <source>
        <dbReference type="ARBA" id="ARBA00022741"/>
    </source>
</evidence>
<dbReference type="SUPFAM" id="SSF52540">
    <property type="entry name" value="P-loop containing nucleoside triphosphate hydrolases"/>
    <property type="match status" value="3"/>
</dbReference>
<dbReference type="InterPro" id="IPR013525">
    <property type="entry name" value="ABC2_TM"/>
</dbReference>
<dbReference type="GO" id="GO:0005524">
    <property type="term" value="F:ATP binding"/>
    <property type="evidence" value="ECO:0007669"/>
    <property type="project" value="UniProtKB-KW"/>
</dbReference>
<dbReference type="AlphaFoldDB" id="A0A1B0GJ00"/>
<dbReference type="VEuPathDB" id="VectorBase:LLOJ005674"/>
<protein>
    <recommendedName>
        <fullName evidence="10">ABC transporter domain-containing protein</fullName>
    </recommendedName>
</protein>
<keyword evidence="5" id="KW-0547">Nucleotide-binding</keyword>
<evidence type="ECO:0000256" key="9">
    <source>
        <dbReference type="SAM" id="Phobius"/>
    </source>
</evidence>
<keyword evidence="7 9" id="KW-1133">Transmembrane helix</keyword>
<feature type="transmembrane region" description="Helical" evidence="9">
    <location>
        <begin position="505"/>
        <end position="526"/>
    </location>
</feature>
<dbReference type="Pfam" id="PF01061">
    <property type="entry name" value="ABC2_membrane"/>
    <property type="match status" value="2"/>
</dbReference>
<dbReference type="Proteomes" id="UP000092461">
    <property type="component" value="Unassembled WGS sequence"/>
</dbReference>
<dbReference type="PROSITE" id="PS50893">
    <property type="entry name" value="ABC_TRANSPORTER_2"/>
    <property type="match status" value="2"/>
</dbReference>
<keyword evidence="12" id="KW-1185">Reference proteome</keyword>
<dbReference type="Pfam" id="PF00005">
    <property type="entry name" value="ABC_tran"/>
    <property type="match status" value="3"/>
</dbReference>
<dbReference type="GO" id="GO:0016887">
    <property type="term" value="F:ATP hydrolysis activity"/>
    <property type="evidence" value="ECO:0007669"/>
    <property type="project" value="InterPro"/>
</dbReference>
<feature type="transmembrane region" description="Helical" evidence="9">
    <location>
        <begin position="1185"/>
        <end position="1207"/>
    </location>
</feature>